<dbReference type="AlphaFoldDB" id="A0A5Q2N568"/>
<dbReference type="InterPro" id="IPR003607">
    <property type="entry name" value="HD/PDEase_dom"/>
</dbReference>
<feature type="domain" description="HD" evidence="1">
    <location>
        <begin position="235"/>
        <end position="357"/>
    </location>
</feature>
<evidence type="ECO:0000259" key="2">
    <source>
        <dbReference type="PROSITE" id="PS51832"/>
    </source>
</evidence>
<dbReference type="PANTHER" id="PTHR43155">
    <property type="entry name" value="CYCLIC DI-GMP PHOSPHODIESTERASE PA4108-RELATED"/>
    <property type="match status" value="1"/>
</dbReference>
<dbReference type="SMART" id="SM00471">
    <property type="entry name" value="HDc"/>
    <property type="match status" value="1"/>
</dbReference>
<proteinExistence type="predicted"/>
<dbReference type="OrthoDB" id="9804747at2"/>
<dbReference type="Proteomes" id="UP000366051">
    <property type="component" value="Chromosome"/>
</dbReference>
<dbReference type="SUPFAM" id="SSF109604">
    <property type="entry name" value="HD-domain/PDEase-like"/>
    <property type="match status" value="2"/>
</dbReference>
<dbReference type="EMBL" id="CP045875">
    <property type="protein sequence ID" value="QGG48452.1"/>
    <property type="molecule type" value="Genomic_DNA"/>
</dbReference>
<dbReference type="InterPro" id="IPR037522">
    <property type="entry name" value="HD_GYP_dom"/>
</dbReference>
<accession>A0A5Q2N568</accession>
<protein>
    <submittedName>
        <fullName evidence="3">HD-GYP domain-containing protein</fullName>
    </submittedName>
</protein>
<dbReference type="GO" id="GO:0009214">
    <property type="term" value="P:cyclic nucleotide catabolic process"/>
    <property type="evidence" value="ECO:0007669"/>
    <property type="project" value="TreeGrafter"/>
</dbReference>
<dbReference type="PANTHER" id="PTHR43155:SF1">
    <property type="entry name" value="3'3'-CGAMP-SPECIFIC PHOSPHODIESTERASE 1"/>
    <property type="match status" value="1"/>
</dbReference>
<dbReference type="PROSITE" id="PS51831">
    <property type="entry name" value="HD"/>
    <property type="match status" value="1"/>
</dbReference>
<dbReference type="NCBIfam" id="TIGR00277">
    <property type="entry name" value="HDIG"/>
    <property type="match status" value="1"/>
</dbReference>
<dbReference type="CDD" id="cd00077">
    <property type="entry name" value="HDc"/>
    <property type="match status" value="2"/>
</dbReference>
<feature type="domain" description="HD-GYP" evidence="2">
    <location>
        <begin position="213"/>
        <end position="409"/>
    </location>
</feature>
<evidence type="ECO:0000313" key="3">
    <source>
        <dbReference type="EMBL" id="QGG48452.1"/>
    </source>
</evidence>
<organism evidence="3 4">
    <name type="scientific">Heliorestis convoluta</name>
    <dbReference type="NCBI Taxonomy" id="356322"/>
    <lineage>
        <taxon>Bacteria</taxon>
        <taxon>Bacillati</taxon>
        <taxon>Bacillota</taxon>
        <taxon>Clostridia</taxon>
        <taxon>Eubacteriales</taxon>
        <taxon>Heliobacteriaceae</taxon>
        <taxon>Heliorestis</taxon>
    </lineage>
</organism>
<reference evidence="4" key="1">
    <citation type="submission" date="2019-11" db="EMBL/GenBank/DDBJ databases">
        <title>Genome sequence of Heliorestis convoluta strain HH, an alkaliphilic and minimalistic phototrophic bacterium from a soda lake in Egypt.</title>
        <authorList>
            <person name="Dewey E.D."/>
            <person name="Stokes L.M."/>
            <person name="Burchell B.M."/>
            <person name="Shaffer K.N."/>
            <person name="Huntington A.M."/>
            <person name="Baker J.M."/>
            <person name="Nadendla S."/>
            <person name="Giglio M.G."/>
            <person name="Touchman J.W."/>
            <person name="Blankenship R.E."/>
            <person name="Madigan M.T."/>
            <person name="Sattley W.M."/>
        </authorList>
    </citation>
    <scope>NUCLEOTIDE SEQUENCE [LARGE SCALE GENOMIC DNA]</scope>
    <source>
        <strain evidence="4">HH</strain>
    </source>
</reference>
<name>A0A5Q2N568_9FIRM</name>
<dbReference type="RefSeq" id="WP_153725627.1">
    <property type="nucleotide sequence ID" value="NZ_CP045875.1"/>
</dbReference>
<dbReference type="InterPro" id="IPR006674">
    <property type="entry name" value="HD_domain"/>
</dbReference>
<evidence type="ECO:0000313" key="4">
    <source>
        <dbReference type="Proteomes" id="UP000366051"/>
    </source>
</evidence>
<feature type="domain" description="HD-GYP" evidence="2">
    <location>
        <begin position="1"/>
        <end position="196"/>
    </location>
</feature>
<dbReference type="KEGG" id="hcv:FTV88_2354"/>
<dbReference type="InterPro" id="IPR006675">
    <property type="entry name" value="HDIG_dom"/>
</dbReference>
<dbReference type="GO" id="GO:0004112">
    <property type="term" value="F:cyclic-nucleotide phosphodiesterase activity"/>
    <property type="evidence" value="ECO:0007669"/>
    <property type="project" value="TreeGrafter"/>
</dbReference>
<gene>
    <name evidence="3" type="ORF">FTV88_2354</name>
</gene>
<sequence>MATHYQHKSPPWQSVTKGIQLINLLEGLSLAGDLAEGKPTEHAKNMAFIASSLGEMLALPREEQRLLYYAGLLHHILCDDGDKYRLKKIQEEDQKEAYVLPLLLEVEDIVLKAQENWDGSGPLGLSGERIPLLSRIISVAMIMTEVWDSSRDYLVWRHWTESYLQKYKGTIFDPSIIVVAIALIKEYRFILDISRGGQLERWKPFLEKEQPIFVDSLKIVGVLFAHFTDYKGIGTVNHSRDVAVVSKKLARSFRLGPQKEEELYLAGLLHDLGKVVVPKEILEKAGPLTAKERMIIERHPYFTALILDRIPELGSISRWAASHHERLDGSGYFMGATAKELSLEARIIAVADVYAALASKRSYRGPMKQSEIIKILQSEAMQNKLDKNVVEVLLSQIDKYNRLLKFTYALEPIALPL</sequence>
<dbReference type="Gene3D" id="1.10.3210.10">
    <property type="entry name" value="Hypothetical protein af1432"/>
    <property type="match status" value="2"/>
</dbReference>
<keyword evidence="4" id="KW-1185">Reference proteome</keyword>
<dbReference type="Pfam" id="PF13487">
    <property type="entry name" value="HD_5"/>
    <property type="match status" value="2"/>
</dbReference>
<evidence type="ECO:0000259" key="1">
    <source>
        <dbReference type="PROSITE" id="PS51831"/>
    </source>
</evidence>
<dbReference type="PROSITE" id="PS51832">
    <property type="entry name" value="HD_GYP"/>
    <property type="match status" value="2"/>
</dbReference>